<dbReference type="AlphaFoldDB" id="A0A9D4KI51"/>
<accession>A0A9D4KI51</accession>
<dbReference type="EMBL" id="JAIWYP010000004">
    <property type="protein sequence ID" value="KAH3840395.1"/>
    <property type="molecule type" value="Genomic_DNA"/>
</dbReference>
<proteinExistence type="predicted"/>
<organism evidence="1 2">
    <name type="scientific">Dreissena polymorpha</name>
    <name type="common">Zebra mussel</name>
    <name type="synonym">Mytilus polymorpha</name>
    <dbReference type="NCBI Taxonomy" id="45954"/>
    <lineage>
        <taxon>Eukaryota</taxon>
        <taxon>Metazoa</taxon>
        <taxon>Spiralia</taxon>
        <taxon>Lophotrochozoa</taxon>
        <taxon>Mollusca</taxon>
        <taxon>Bivalvia</taxon>
        <taxon>Autobranchia</taxon>
        <taxon>Heteroconchia</taxon>
        <taxon>Euheterodonta</taxon>
        <taxon>Imparidentia</taxon>
        <taxon>Neoheterodontei</taxon>
        <taxon>Myida</taxon>
        <taxon>Dreissenoidea</taxon>
        <taxon>Dreissenidae</taxon>
        <taxon>Dreissena</taxon>
    </lineage>
</organism>
<comment type="caution">
    <text evidence="1">The sequence shown here is derived from an EMBL/GenBank/DDBJ whole genome shotgun (WGS) entry which is preliminary data.</text>
</comment>
<evidence type="ECO:0000313" key="1">
    <source>
        <dbReference type="EMBL" id="KAH3840395.1"/>
    </source>
</evidence>
<reference evidence="1" key="1">
    <citation type="journal article" date="2019" name="bioRxiv">
        <title>The Genome of the Zebra Mussel, Dreissena polymorpha: A Resource for Invasive Species Research.</title>
        <authorList>
            <person name="McCartney M.A."/>
            <person name="Auch B."/>
            <person name="Kono T."/>
            <person name="Mallez S."/>
            <person name="Zhang Y."/>
            <person name="Obille A."/>
            <person name="Becker A."/>
            <person name="Abrahante J.E."/>
            <person name="Garbe J."/>
            <person name="Badalamenti J.P."/>
            <person name="Herman A."/>
            <person name="Mangelson H."/>
            <person name="Liachko I."/>
            <person name="Sullivan S."/>
            <person name="Sone E.D."/>
            <person name="Koren S."/>
            <person name="Silverstein K.A.T."/>
            <person name="Beckman K.B."/>
            <person name="Gohl D.M."/>
        </authorList>
    </citation>
    <scope>NUCLEOTIDE SEQUENCE</scope>
    <source>
        <strain evidence="1">Duluth1</strain>
        <tissue evidence="1">Whole animal</tissue>
    </source>
</reference>
<evidence type="ECO:0000313" key="2">
    <source>
        <dbReference type="Proteomes" id="UP000828390"/>
    </source>
</evidence>
<sequence>MLHNAVSRRKCVPQRGRDIFAYNYALITIEYIGPRQQETGGGFTEDHPWHPLLRTSSINCFGKDDKLFYAFKKLLPIIPTISLNS</sequence>
<dbReference type="Proteomes" id="UP000828390">
    <property type="component" value="Unassembled WGS sequence"/>
</dbReference>
<gene>
    <name evidence="1" type="ORF">DPMN_113843</name>
</gene>
<reference evidence="1" key="2">
    <citation type="submission" date="2020-11" db="EMBL/GenBank/DDBJ databases">
        <authorList>
            <person name="McCartney M.A."/>
            <person name="Auch B."/>
            <person name="Kono T."/>
            <person name="Mallez S."/>
            <person name="Becker A."/>
            <person name="Gohl D.M."/>
            <person name="Silverstein K.A.T."/>
            <person name="Koren S."/>
            <person name="Bechman K.B."/>
            <person name="Herman A."/>
            <person name="Abrahante J.E."/>
            <person name="Garbe J."/>
        </authorList>
    </citation>
    <scope>NUCLEOTIDE SEQUENCE</scope>
    <source>
        <strain evidence="1">Duluth1</strain>
        <tissue evidence="1">Whole animal</tissue>
    </source>
</reference>
<protein>
    <submittedName>
        <fullName evidence="1">Uncharacterized protein</fullName>
    </submittedName>
</protein>
<name>A0A9D4KI51_DREPO</name>
<keyword evidence="2" id="KW-1185">Reference proteome</keyword>